<dbReference type="GO" id="GO:0051903">
    <property type="term" value="F:S-(hydroxymethyl)glutathione dehydrogenase [NAD(P)+] activity"/>
    <property type="evidence" value="ECO:0007669"/>
    <property type="project" value="TreeGrafter"/>
</dbReference>
<evidence type="ECO:0000256" key="6">
    <source>
        <dbReference type="ARBA" id="ARBA00022490"/>
    </source>
</evidence>
<evidence type="ECO:0000256" key="11">
    <source>
        <dbReference type="ARBA" id="ARBA00049164"/>
    </source>
</evidence>
<evidence type="ECO:0000256" key="4">
    <source>
        <dbReference type="ARBA" id="ARBA00011738"/>
    </source>
</evidence>
<dbReference type="EC" id="1.1.1.1" evidence="5"/>
<comment type="caution">
    <text evidence="13">The sequence shown here is derived from an EMBL/GenBank/DDBJ whole genome shotgun (WGS) entry which is preliminary data.</text>
</comment>
<dbReference type="GO" id="GO:0046294">
    <property type="term" value="P:formaldehyde catabolic process"/>
    <property type="evidence" value="ECO:0007669"/>
    <property type="project" value="TreeGrafter"/>
</dbReference>
<dbReference type="GO" id="GO:0004022">
    <property type="term" value="F:alcohol dehydrogenase (NAD+) activity"/>
    <property type="evidence" value="ECO:0007669"/>
    <property type="project" value="UniProtKB-EC"/>
</dbReference>
<sequence length="75" mass="8393">MCDLLCANTDCGVVIVDSQSCFSIRGKPIYYFFSTSTFSKYAVIHIDCVAKINPKDPLYKICVLSCIILADKYLI</sequence>
<keyword evidence="10" id="KW-0520">NAD</keyword>
<evidence type="ECO:0000256" key="10">
    <source>
        <dbReference type="ARBA" id="ARBA00023027"/>
    </source>
</evidence>
<dbReference type="PANTHER" id="PTHR43880">
    <property type="entry name" value="ALCOHOL DEHYDROGENASE"/>
    <property type="match status" value="1"/>
</dbReference>
<name>A0A833RM94_9POAL</name>
<organism evidence="13 14">
    <name type="scientific">Carex littledalei</name>
    <dbReference type="NCBI Taxonomy" id="544730"/>
    <lineage>
        <taxon>Eukaryota</taxon>
        <taxon>Viridiplantae</taxon>
        <taxon>Streptophyta</taxon>
        <taxon>Embryophyta</taxon>
        <taxon>Tracheophyta</taxon>
        <taxon>Spermatophyta</taxon>
        <taxon>Magnoliopsida</taxon>
        <taxon>Liliopsida</taxon>
        <taxon>Poales</taxon>
        <taxon>Cyperaceae</taxon>
        <taxon>Cyperoideae</taxon>
        <taxon>Cariceae</taxon>
        <taxon>Carex</taxon>
        <taxon>Carex subgen. Euthyceras</taxon>
    </lineage>
</organism>
<gene>
    <name evidence="13" type="ORF">FCM35_KLT17288</name>
</gene>
<reference evidence="13" key="1">
    <citation type="submission" date="2020-01" db="EMBL/GenBank/DDBJ databases">
        <title>Genome sequence of Kobresia littledalei, the first chromosome-level genome in the family Cyperaceae.</title>
        <authorList>
            <person name="Qu G."/>
        </authorList>
    </citation>
    <scope>NUCLEOTIDE SEQUENCE</scope>
    <source>
        <strain evidence="13">C.B.Clarke</strain>
        <tissue evidence="13">Leaf</tissue>
    </source>
</reference>
<dbReference type="InterPro" id="IPR011032">
    <property type="entry name" value="GroES-like_sf"/>
</dbReference>
<dbReference type="EMBL" id="SWLB01000005">
    <property type="protein sequence ID" value="KAF3338451.1"/>
    <property type="molecule type" value="Genomic_DNA"/>
</dbReference>
<evidence type="ECO:0000313" key="13">
    <source>
        <dbReference type="EMBL" id="KAF3338451.1"/>
    </source>
</evidence>
<keyword evidence="7" id="KW-0479">Metal-binding</keyword>
<evidence type="ECO:0000256" key="8">
    <source>
        <dbReference type="ARBA" id="ARBA00022833"/>
    </source>
</evidence>
<keyword evidence="9" id="KW-0560">Oxidoreductase</keyword>
<comment type="catalytic activity">
    <reaction evidence="12">
        <text>a primary alcohol + NAD(+) = an aldehyde + NADH + H(+)</text>
        <dbReference type="Rhea" id="RHEA:10736"/>
        <dbReference type="ChEBI" id="CHEBI:15378"/>
        <dbReference type="ChEBI" id="CHEBI:15734"/>
        <dbReference type="ChEBI" id="CHEBI:17478"/>
        <dbReference type="ChEBI" id="CHEBI:57540"/>
        <dbReference type="ChEBI" id="CHEBI:57945"/>
        <dbReference type="EC" id="1.1.1.1"/>
    </reaction>
</comment>
<dbReference type="SUPFAM" id="SSF50129">
    <property type="entry name" value="GroES-like"/>
    <property type="match status" value="1"/>
</dbReference>
<evidence type="ECO:0000256" key="12">
    <source>
        <dbReference type="ARBA" id="ARBA00049243"/>
    </source>
</evidence>
<dbReference type="AlphaFoldDB" id="A0A833RM94"/>
<evidence type="ECO:0000313" key="14">
    <source>
        <dbReference type="Proteomes" id="UP000623129"/>
    </source>
</evidence>
<evidence type="ECO:0000256" key="9">
    <source>
        <dbReference type="ARBA" id="ARBA00023002"/>
    </source>
</evidence>
<keyword evidence="14" id="KW-1185">Reference proteome</keyword>
<evidence type="ECO:0000256" key="3">
    <source>
        <dbReference type="ARBA" id="ARBA00008072"/>
    </source>
</evidence>
<dbReference type="Proteomes" id="UP000623129">
    <property type="component" value="Unassembled WGS sequence"/>
</dbReference>
<keyword evidence="6" id="KW-0963">Cytoplasm</keyword>
<evidence type="ECO:0000256" key="7">
    <source>
        <dbReference type="ARBA" id="ARBA00022723"/>
    </source>
</evidence>
<keyword evidence="8" id="KW-0862">Zinc</keyword>
<proteinExistence type="inferred from homology"/>
<evidence type="ECO:0000256" key="2">
    <source>
        <dbReference type="ARBA" id="ARBA00004496"/>
    </source>
</evidence>
<comment type="catalytic activity">
    <reaction evidence="11">
        <text>a secondary alcohol + NAD(+) = a ketone + NADH + H(+)</text>
        <dbReference type="Rhea" id="RHEA:10740"/>
        <dbReference type="ChEBI" id="CHEBI:15378"/>
        <dbReference type="ChEBI" id="CHEBI:17087"/>
        <dbReference type="ChEBI" id="CHEBI:35681"/>
        <dbReference type="ChEBI" id="CHEBI:57540"/>
        <dbReference type="ChEBI" id="CHEBI:57945"/>
        <dbReference type="EC" id="1.1.1.1"/>
    </reaction>
</comment>
<evidence type="ECO:0000256" key="5">
    <source>
        <dbReference type="ARBA" id="ARBA00013190"/>
    </source>
</evidence>
<protein>
    <recommendedName>
        <fullName evidence="5">alcohol dehydrogenase</fullName>
        <ecNumber evidence="5">1.1.1.1</ecNumber>
    </recommendedName>
</protein>
<dbReference type="PANTHER" id="PTHR43880:SF9">
    <property type="entry name" value="ALCOHOL DEHYDROGENASE 1"/>
    <property type="match status" value="1"/>
</dbReference>
<dbReference type="Gene3D" id="3.90.180.10">
    <property type="entry name" value="Medium-chain alcohol dehydrogenases, catalytic domain"/>
    <property type="match status" value="1"/>
</dbReference>
<accession>A0A833RM94</accession>
<evidence type="ECO:0000256" key="1">
    <source>
        <dbReference type="ARBA" id="ARBA00001947"/>
    </source>
</evidence>
<comment type="similarity">
    <text evidence="3">Belongs to the zinc-containing alcohol dehydrogenase family.</text>
</comment>
<dbReference type="GO" id="GO:0005829">
    <property type="term" value="C:cytosol"/>
    <property type="evidence" value="ECO:0007669"/>
    <property type="project" value="TreeGrafter"/>
</dbReference>
<comment type="cofactor">
    <cofactor evidence="1">
        <name>Zn(2+)</name>
        <dbReference type="ChEBI" id="CHEBI:29105"/>
    </cofactor>
</comment>
<comment type="subunit">
    <text evidence="4">Homodimer.</text>
</comment>
<comment type="subcellular location">
    <subcellularLocation>
        <location evidence="2">Cytoplasm</location>
    </subcellularLocation>
</comment>
<dbReference type="GO" id="GO:0008270">
    <property type="term" value="F:zinc ion binding"/>
    <property type="evidence" value="ECO:0007669"/>
    <property type="project" value="TreeGrafter"/>
</dbReference>